<feature type="transmembrane region" description="Helical" evidence="1">
    <location>
        <begin position="19"/>
        <end position="37"/>
    </location>
</feature>
<name>W9R8K9_9ROSA</name>
<keyword evidence="1" id="KW-0812">Transmembrane</keyword>
<keyword evidence="1" id="KW-1133">Transmembrane helix</keyword>
<keyword evidence="3" id="KW-1185">Reference proteome</keyword>
<protein>
    <submittedName>
        <fullName evidence="2">Uncharacterized protein</fullName>
    </submittedName>
</protein>
<evidence type="ECO:0000256" key="1">
    <source>
        <dbReference type="SAM" id="Phobius"/>
    </source>
</evidence>
<dbReference type="EMBL" id="KE344454">
    <property type="protein sequence ID" value="EXB62631.1"/>
    <property type="molecule type" value="Genomic_DNA"/>
</dbReference>
<evidence type="ECO:0000313" key="2">
    <source>
        <dbReference type="EMBL" id="EXB62631.1"/>
    </source>
</evidence>
<reference evidence="3" key="1">
    <citation type="submission" date="2013-01" db="EMBL/GenBank/DDBJ databases">
        <title>Draft Genome Sequence of a Mulberry Tree, Morus notabilis C.K. Schneid.</title>
        <authorList>
            <person name="He N."/>
            <person name="Zhao S."/>
        </authorList>
    </citation>
    <scope>NUCLEOTIDE SEQUENCE</scope>
</reference>
<sequence>MRRQGADFRPPVRMRFPNWIWVLLGLFSIAGLFLFVLHRSQNEDQFEQPALTLILVRKIVTCLPKTEKISLAISGQRPNIQPKLTNPSIPELTRKVTGLWA</sequence>
<dbReference type="AlphaFoldDB" id="W9R8K9"/>
<dbReference type="Proteomes" id="UP000030645">
    <property type="component" value="Unassembled WGS sequence"/>
</dbReference>
<proteinExistence type="predicted"/>
<keyword evidence="1" id="KW-0472">Membrane</keyword>
<gene>
    <name evidence="2" type="ORF">L484_023926</name>
</gene>
<accession>W9R8K9</accession>
<evidence type="ECO:0000313" key="3">
    <source>
        <dbReference type="Proteomes" id="UP000030645"/>
    </source>
</evidence>
<dbReference type="STRING" id="981085.W9R8K9"/>
<organism evidence="2 3">
    <name type="scientific">Morus notabilis</name>
    <dbReference type="NCBI Taxonomy" id="981085"/>
    <lineage>
        <taxon>Eukaryota</taxon>
        <taxon>Viridiplantae</taxon>
        <taxon>Streptophyta</taxon>
        <taxon>Embryophyta</taxon>
        <taxon>Tracheophyta</taxon>
        <taxon>Spermatophyta</taxon>
        <taxon>Magnoliopsida</taxon>
        <taxon>eudicotyledons</taxon>
        <taxon>Gunneridae</taxon>
        <taxon>Pentapetalae</taxon>
        <taxon>rosids</taxon>
        <taxon>fabids</taxon>
        <taxon>Rosales</taxon>
        <taxon>Moraceae</taxon>
        <taxon>Moreae</taxon>
        <taxon>Morus</taxon>
    </lineage>
</organism>